<evidence type="ECO:0000256" key="1">
    <source>
        <dbReference type="SAM" id="SignalP"/>
    </source>
</evidence>
<accession>A0AAX3I362</accession>
<protein>
    <recommendedName>
        <fullName evidence="4">Phosphatidylinositol phosphodiesterase</fullName>
    </recommendedName>
</protein>
<dbReference type="SUPFAM" id="SSF51695">
    <property type="entry name" value="PLC-like phosphodiesterases"/>
    <property type="match status" value="1"/>
</dbReference>
<dbReference type="AlphaFoldDB" id="A0AAX3I362"/>
<evidence type="ECO:0000313" key="3">
    <source>
        <dbReference type="Proteomes" id="UP000508034"/>
    </source>
</evidence>
<dbReference type="GO" id="GO:0006629">
    <property type="term" value="P:lipid metabolic process"/>
    <property type="evidence" value="ECO:0007669"/>
    <property type="project" value="InterPro"/>
</dbReference>
<feature type="signal peptide" evidence="1">
    <location>
        <begin position="1"/>
        <end position="26"/>
    </location>
</feature>
<keyword evidence="1" id="KW-0732">Signal</keyword>
<dbReference type="Proteomes" id="UP000508034">
    <property type="component" value="Unassembled WGS sequence"/>
</dbReference>
<evidence type="ECO:0000313" key="2">
    <source>
        <dbReference type="EMBL" id="VIJ08092.1"/>
    </source>
</evidence>
<dbReference type="Gene3D" id="3.20.20.190">
    <property type="entry name" value="Phosphatidylinositol (PI) phosphodiesterase"/>
    <property type="match status" value="1"/>
</dbReference>
<gene>
    <name evidence="2" type="ORF">BTAR23_AR23_06158</name>
</gene>
<name>A0AAX3I362_BACTI</name>
<feature type="chain" id="PRO_5043589860" description="Phosphatidylinositol phosphodiesterase" evidence="1">
    <location>
        <begin position="27"/>
        <end position="86"/>
    </location>
</feature>
<evidence type="ECO:0008006" key="4">
    <source>
        <dbReference type="Google" id="ProtNLM"/>
    </source>
</evidence>
<sequence>MRKVLKSSILTCVTLVGLCTTTTAFADSHLGYSYESNIGYQNSTWMSELEDSKKISGLSIPGTHGSMALHGVSVFDENLTRNQTMN</sequence>
<dbReference type="EMBL" id="CAAKHA010000030">
    <property type="protein sequence ID" value="VIJ08092.1"/>
    <property type="molecule type" value="Genomic_DNA"/>
</dbReference>
<dbReference type="GO" id="GO:0008081">
    <property type="term" value="F:phosphoric diester hydrolase activity"/>
    <property type="evidence" value="ECO:0007669"/>
    <property type="project" value="InterPro"/>
</dbReference>
<organism evidence="2 3">
    <name type="scientific">Bacillus thuringiensis subsp. israelensis</name>
    <dbReference type="NCBI Taxonomy" id="1430"/>
    <lineage>
        <taxon>Bacteria</taxon>
        <taxon>Bacillati</taxon>
        <taxon>Bacillota</taxon>
        <taxon>Bacilli</taxon>
        <taxon>Bacillales</taxon>
        <taxon>Bacillaceae</taxon>
        <taxon>Bacillus</taxon>
        <taxon>Bacillus cereus group</taxon>
    </lineage>
</organism>
<proteinExistence type="predicted"/>
<comment type="caution">
    <text evidence="2">The sequence shown here is derived from an EMBL/GenBank/DDBJ whole genome shotgun (WGS) entry which is preliminary data.</text>
</comment>
<reference evidence="2 3" key="1">
    <citation type="submission" date="2019-04" db="EMBL/GenBank/DDBJ databases">
        <authorList>
            <person name="Patino-Navarrete R."/>
            <person name="Patino Navarrete R."/>
        </authorList>
    </citation>
    <scope>NUCLEOTIDE SEQUENCE [LARGE SCALE GENOMIC DNA]</scope>
    <source>
        <strain evidence="2">Bacillus thuringiensis strain AR23</strain>
    </source>
</reference>
<dbReference type="InterPro" id="IPR017946">
    <property type="entry name" value="PLC-like_Pdiesterase_TIM-brl"/>
</dbReference>